<dbReference type="Proteomes" id="UP000823989">
    <property type="component" value="Unassembled WGS sequence"/>
</dbReference>
<proteinExistence type="predicted"/>
<evidence type="ECO:0000313" key="2">
    <source>
        <dbReference type="Proteomes" id="UP000823989"/>
    </source>
</evidence>
<organism evidence="1 2">
    <name type="scientific">Candidatus Salinicoccus stercoripullorum</name>
    <dbReference type="NCBI Taxonomy" id="2838756"/>
    <lineage>
        <taxon>Bacteria</taxon>
        <taxon>Bacillati</taxon>
        <taxon>Bacillota</taxon>
        <taxon>Bacilli</taxon>
        <taxon>Bacillales</taxon>
        <taxon>Staphylococcaceae</taxon>
        <taxon>Salinicoccus</taxon>
    </lineage>
</organism>
<comment type="caution">
    <text evidence="1">The sequence shown here is derived from an EMBL/GenBank/DDBJ whole genome shotgun (WGS) entry which is preliminary data.</text>
</comment>
<accession>A0A9D1QJX8</accession>
<dbReference type="AlphaFoldDB" id="A0A9D1QJX8"/>
<reference evidence="1" key="2">
    <citation type="submission" date="2021-04" db="EMBL/GenBank/DDBJ databases">
        <authorList>
            <person name="Gilroy R."/>
        </authorList>
    </citation>
    <scope>NUCLEOTIDE SEQUENCE</scope>
    <source>
        <strain evidence="1">ChiHjej13B12-752</strain>
    </source>
</reference>
<sequence>MLTDKMMEDAEMAALRKKIMESTEHELRFFNMAVIKERWTGAGVNA</sequence>
<dbReference type="EMBL" id="DXHR01000034">
    <property type="protein sequence ID" value="HIW13560.1"/>
    <property type="molecule type" value="Genomic_DNA"/>
</dbReference>
<gene>
    <name evidence="1" type="ORF">H9891_10455</name>
</gene>
<reference evidence="1" key="1">
    <citation type="journal article" date="2021" name="PeerJ">
        <title>Extensive microbial diversity within the chicken gut microbiome revealed by metagenomics and culture.</title>
        <authorList>
            <person name="Gilroy R."/>
            <person name="Ravi A."/>
            <person name="Getino M."/>
            <person name="Pursley I."/>
            <person name="Horton D.L."/>
            <person name="Alikhan N.F."/>
            <person name="Baker D."/>
            <person name="Gharbi K."/>
            <person name="Hall N."/>
            <person name="Watson M."/>
            <person name="Adriaenssens E.M."/>
            <person name="Foster-Nyarko E."/>
            <person name="Jarju S."/>
            <person name="Secka A."/>
            <person name="Antonio M."/>
            <person name="Oren A."/>
            <person name="Chaudhuri R.R."/>
            <person name="La Ragione R."/>
            <person name="Hildebrand F."/>
            <person name="Pallen M.J."/>
        </authorList>
    </citation>
    <scope>NUCLEOTIDE SEQUENCE</scope>
    <source>
        <strain evidence="1">ChiHjej13B12-752</strain>
    </source>
</reference>
<evidence type="ECO:0000313" key="1">
    <source>
        <dbReference type="EMBL" id="HIW13560.1"/>
    </source>
</evidence>
<protein>
    <submittedName>
        <fullName evidence="1">Uncharacterized protein</fullName>
    </submittedName>
</protein>
<name>A0A9D1QJX8_9STAP</name>